<gene>
    <name evidence="1" type="ORF">ENW73_00670</name>
</gene>
<dbReference type="AlphaFoldDB" id="A0A7C6A7V6"/>
<sequence>MILIFGFIFFNIGFAQMPNLEIEPKNRTIDISVIKRVTQQYYLLTKESPIELSIVGPNWLRVYTRLLFPQAIEQKNAKYKIVVSEEEEERIVSLETEKSNSAIGPANQKFGKWRSFFIEVPAGTNKYKFSLWQAPSDTVAVRFSLEKPKEWQPISVGEAISSRRRIIIEEAGKTLDGYELTSDEPIKLELSGPLRLKVGVRLNYDLSGIGGIEGAQKFAIVVKENGKEMQKAQFRVNKSETAKYQNRPELIPSVERFFYLAIPEGKHQIIFELTETIAKSANLRFLSKSQEKYE</sequence>
<accession>A0A7C6A7V6</accession>
<organism evidence="1">
    <name type="scientific">candidate division WOR-3 bacterium</name>
    <dbReference type="NCBI Taxonomy" id="2052148"/>
    <lineage>
        <taxon>Bacteria</taxon>
        <taxon>Bacteria division WOR-3</taxon>
    </lineage>
</organism>
<protein>
    <submittedName>
        <fullName evidence="1">Uncharacterized protein</fullName>
    </submittedName>
</protein>
<reference evidence="1" key="1">
    <citation type="journal article" date="2020" name="mSystems">
        <title>Genome- and Community-Level Interaction Insights into Carbon Utilization and Element Cycling Functions of Hydrothermarchaeota in Hydrothermal Sediment.</title>
        <authorList>
            <person name="Zhou Z."/>
            <person name="Liu Y."/>
            <person name="Xu W."/>
            <person name="Pan J."/>
            <person name="Luo Z.H."/>
            <person name="Li M."/>
        </authorList>
    </citation>
    <scope>NUCLEOTIDE SEQUENCE [LARGE SCALE GENOMIC DNA]</scope>
    <source>
        <strain evidence="1">SpSt-876</strain>
    </source>
</reference>
<dbReference type="EMBL" id="DTLI01000017">
    <property type="protein sequence ID" value="HHS51368.1"/>
    <property type="molecule type" value="Genomic_DNA"/>
</dbReference>
<comment type="caution">
    <text evidence="1">The sequence shown here is derived from an EMBL/GenBank/DDBJ whole genome shotgun (WGS) entry which is preliminary data.</text>
</comment>
<name>A0A7C6A7V6_UNCW3</name>
<proteinExistence type="predicted"/>
<evidence type="ECO:0000313" key="1">
    <source>
        <dbReference type="EMBL" id="HHS51368.1"/>
    </source>
</evidence>